<dbReference type="GO" id="GO:0005506">
    <property type="term" value="F:iron ion binding"/>
    <property type="evidence" value="ECO:0007669"/>
    <property type="project" value="UniProtKB-UniRule"/>
</dbReference>
<dbReference type="PANTHER" id="PTHR45586:SF1">
    <property type="entry name" value="LIPOPOLYSACCHARIDE ASSEMBLY PROTEIN B"/>
    <property type="match status" value="1"/>
</dbReference>
<keyword evidence="4" id="KW-0812">Transmembrane</keyword>
<comment type="function">
    <text evidence="4">Modulates cellular lipopolysaccharide (LPS) levels by regulating LpxC, which is involved in lipid A biosynthesis. May act by modulating the proteolytic activity of FtsH towards LpxC. May also coordinate assembly of proteins involved in LPS synthesis at the plasma membrane.</text>
</comment>
<dbReference type="HAMAP" id="MF_00994">
    <property type="entry name" value="LPS_assembly_LapB"/>
    <property type="match status" value="1"/>
</dbReference>
<dbReference type="GO" id="GO:0046890">
    <property type="term" value="P:regulation of lipid biosynthetic process"/>
    <property type="evidence" value="ECO:0007669"/>
    <property type="project" value="UniProtKB-UniRule"/>
</dbReference>
<dbReference type="PANTHER" id="PTHR45586">
    <property type="entry name" value="TPR REPEAT-CONTAINING PROTEIN PA4667"/>
    <property type="match status" value="1"/>
</dbReference>
<keyword evidence="4" id="KW-0408">Iron</keyword>
<evidence type="ECO:0000256" key="1">
    <source>
        <dbReference type="ARBA" id="ARBA00022723"/>
    </source>
</evidence>
<keyword evidence="1 4" id="KW-0479">Metal-binding</keyword>
<comment type="similarity">
    <text evidence="4">Belongs to the LapB family.</text>
</comment>
<protein>
    <recommendedName>
        <fullName evidence="4">Lipopolysaccharide assembly protein B</fullName>
    </recommendedName>
</protein>
<keyword evidence="4" id="KW-1003">Cell membrane</keyword>
<comment type="subcellular location">
    <subcellularLocation>
        <location evidence="4">Cell inner membrane</location>
        <topology evidence="4">Single-pass membrane protein</topology>
        <orientation evidence="4">Cytoplasmic side</orientation>
    </subcellularLocation>
</comment>
<evidence type="ECO:0000259" key="5">
    <source>
        <dbReference type="Pfam" id="PF18073"/>
    </source>
</evidence>
<name>A0A1Q9GGD9_9GAMM</name>
<comment type="caution">
    <text evidence="6">The sequence shown here is derived from an EMBL/GenBank/DDBJ whole genome shotgun (WGS) entry which is preliminary data.</text>
</comment>
<feature type="binding site" evidence="4">
    <location>
        <position position="374"/>
    </location>
    <ligand>
        <name>Fe cation</name>
        <dbReference type="ChEBI" id="CHEBI:24875"/>
    </ligand>
</feature>
<keyword evidence="2 4" id="KW-0677">Repeat</keyword>
<keyword evidence="3 4" id="KW-0802">TPR repeat</keyword>
<dbReference type="Pfam" id="PF14559">
    <property type="entry name" value="TPR_19"/>
    <property type="match status" value="1"/>
</dbReference>
<dbReference type="Pfam" id="PF13176">
    <property type="entry name" value="TPR_7"/>
    <property type="match status" value="1"/>
</dbReference>
<dbReference type="SMART" id="SM00028">
    <property type="entry name" value="TPR"/>
    <property type="match status" value="3"/>
</dbReference>
<dbReference type="Gene3D" id="1.25.40.10">
    <property type="entry name" value="Tetratricopeptide repeat domain"/>
    <property type="match status" value="2"/>
</dbReference>
<dbReference type="RefSeq" id="WP_075766541.1">
    <property type="nucleotide sequence ID" value="NZ_MJIL01000087.1"/>
</dbReference>
<gene>
    <name evidence="4" type="primary">lapB</name>
    <name evidence="6" type="ORF">BIT28_22240</name>
</gene>
<keyword evidence="4" id="KW-0997">Cell inner membrane</keyword>
<dbReference type="NCBIfam" id="NF008756">
    <property type="entry name" value="PRK11788.1-4"/>
    <property type="match status" value="1"/>
</dbReference>
<dbReference type="InterPro" id="IPR011990">
    <property type="entry name" value="TPR-like_helical_dom_sf"/>
</dbReference>
<dbReference type="NCBIfam" id="NF008757">
    <property type="entry name" value="PRK11788.1-5"/>
    <property type="match status" value="1"/>
</dbReference>
<sequence>MLELLFLLLPIAAAYGWYMGNRSASNKQQEQSHHMSRQYVTGLNLLLSDQSDKAVDVFIELLQVDSETIDTHLALGNLFRSRGEVDRAIRIHQNLIARPNLTIDQRNLALQQLAKDYMAAGFFDRAEKIFEQLLDEPDHRKGALQQLLTIYQQTREWEKAIEVASQLVKMGKTKLKHDIAHYWCEMAMLEMSALNSDKAKQFLKKALSADKTCVRASIMMAKILISTEDYKTAAKQLERVVEQDIDYVSETLPMLLQCYEATNNETGWLKYLRQCVEQKAGATAELMLADEISKHEGSVMAQTFMTRQLTKNPTMKGFYQLMDYHLDEAEEGRAKDSLTTLRSLVGEQLKIKPHFRCRKCGFATHSLYWQCPSCKSWGAVKPIRGLDGE</sequence>
<dbReference type="AlphaFoldDB" id="A0A1Q9GGD9"/>
<reference evidence="6 7" key="1">
    <citation type="submission" date="2016-09" db="EMBL/GenBank/DDBJ databases">
        <title>Photobacterium proteolyticum sp. nov. a protease producing bacterium isolated from ocean sediments of Laizhou Bay.</title>
        <authorList>
            <person name="Li Y."/>
        </authorList>
    </citation>
    <scope>NUCLEOTIDE SEQUENCE [LARGE SCALE GENOMIC DNA]</scope>
    <source>
        <strain evidence="6 7">13-12</strain>
    </source>
</reference>
<keyword evidence="4" id="KW-1133">Transmembrane helix</keyword>
<dbReference type="EMBL" id="MJIL01000087">
    <property type="protein sequence ID" value="OLQ73446.1"/>
    <property type="molecule type" value="Genomic_DNA"/>
</dbReference>
<accession>A0A1Q9GGD9</accession>
<dbReference type="InterPro" id="IPR041166">
    <property type="entry name" value="Rubredoxin_2"/>
</dbReference>
<dbReference type="OrthoDB" id="507476at2"/>
<evidence type="ECO:0000313" key="6">
    <source>
        <dbReference type="EMBL" id="OLQ73446.1"/>
    </source>
</evidence>
<feature type="binding site" evidence="4">
    <location>
        <position position="357"/>
    </location>
    <ligand>
        <name>Fe cation</name>
        <dbReference type="ChEBI" id="CHEBI:24875"/>
    </ligand>
</feature>
<dbReference type="InterPro" id="IPR030865">
    <property type="entry name" value="LapB"/>
</dbReference>
<organism evidence="6 7">
    <name type="scientific">Photobacterium proteolyticum</name>
    <dbReference type="NCBI Taxonomy" id="1903952"/>
    <lineage>
        <taxon>Bacteria</taxon>
        <taxon>Pseudomonadati</taxon>
        <taxon>Pseudomonadota</taxon>
        <taxon>Gammaproteobacteria</taxon>
        <taxon>Vibrionales</taxon>
        <taxon>Vibrionaceae</taxon>
        <taxon>Photobacterium</taxon>
    </lineage>
</organism>
<dbReference type="Pfam" id="PF18073">
    <property type="entry name" value="Zn_ribbon_LapB"/>
    <property type="match status" value="1"/>
</dbReference>
<evidence type="ECO:0000256" key="2">
    <source>
        <dbReference type="ARBA" id="ARBA00022737"/>
    </source>
</evidence>
<dbReference type="InterPro" id="IPR019734">
    <property type="entry name" value="TPR_rpt"/>
</dbReference>
<evidence type="ECO:0000256" key="3">
    <source>
        <dbReference type="ARBA" id="ARBA00022803"/>
    </source>
</evidence>
<feature type="domain" description="LapB rubredoxin metal binding" evidence="5">
    <location>
        <begin position="355"/>
        <end position="382"/>
    </location>
</feature>
<dbReference type="STRING" id="1903952.BIT28_22240"/>
<dbReference type="NCBIfam" id="NF008753">
    <property type="entry name" value="PRK11788.1-1"/>
    <property type="match status" value="1"/>
</dbReference>
<evidence type="ECO:0000313" key="7">
    <source>
        <dbReference type="Proteomes" id="UP000186905"/>
    </source>
</evidence>
<feature type="binding site" evidence="4">
    <location>
        <position position="371"/>
    </location>
    <ligand>
        <name>Fe cation</name>
        <dbReference type="ChEBI" id="CHEBI:24875"/>
    </ligand>
</feature>
<dbReference type="SUPFAM" id="SSF48452">
    <property type="entry name" value="TPR-like"/>
    <property type="match status" value="1"/>
</dbReference>
<proteinExistence type="inferred from homology"/>
<keyword evidence="7" id="KW-1185">Reference proteome</keyword>
<dbReference type="GO" id="GO:0008653">
    <property type="term" value="P:lipopolysaccharide metabolic process"/>
    <property type="evidence" value="ECO:0007669"/>
    <property type="project" value="InterPro"/>
</dbReference>
<keyword evidence="4" id="KW-0472">Membrane</keyword>
<dbReference type="GO" id="GO:0009898">
    <property type="term" value="C:cytoplasmic side of plasma membrane"/>
    <property type="evidence" value="ECO:0007669"/>
    <property type="project" value="UniProtKB-UniRule"/>
</dbReference>
<dbReference type="InterPro" id="IPR051012">
    <property type="entry name" value="CellSynth/LPSAsmb/PSIAsmb"/>
</dbReference>
<evidence type="ECO:0000256" key="4">
    <source>
        <dbReference type="HAMAP-Rule" id="MF_00994"/>
    </source>
</evidence>
<dbReference type="Proteomes" id="UP000186905">
    <property type="component" value="Unassembled WGS sequence"/>
</dbReference>
<feature type="binding site" evidence="4">
    <location>
        <position position="360"/>
    </location>
    <ligand>
        <name>Fe cation</name>
        <dbReference type="ChEBI" id="CHEBI:24875"/>
    </ligand>
</feature>
<feature type="topological domain" description="Cytoplasmic" evidence="4">
    <location>
        <begin position="21"/>
        <end position="389"/>
    </location>
</feature>